<dbReference type="PROSITE" id="PS00662">
    <property type="entry name" value="T2SP_E"/>
    <property type="match status" value="1"/>
</dbReference>
<dbReference type="SMART" id="SM00382">
    <property type="entry name" value="AAA"/>
    <property type="match status" value="1"/>
</dbReference>
<dbReference type="SUPFAM" id="SSF52540">
    <property type="entry name" value="P-loop containing nucleoside triphosphate hydrolases"/>
    <property type="match status" value="1"/>
</dbReference>
<protein>
    <submittedName>
        <fullName evidence="4">General secretory pathway protein E</fullName>
    </submittedName>
</protein>
<dbReference type="InterPro" id="IPR027417">
    <property type="entry name" value="P-loop_NTPase"/>
</dbReference>
<gene>
    <name evidence="4" type="ORF">B1B_07270</name>
</gene>
<accession>T1CA53</accession>
<dbReference type="AlphaFoldDB" id="T1CA53"/>
<keyword evidence="1" id="KW-0547">Nucleotide-binding</keyword>
<dbReference type="FunFam" id="3.40.50.300:FF:000398">
    <property type="entry name" value="Type IV pilus assembly ATPase PilB"/>
    <property type="match status" value="1"/>
</dbReference>
<proteinExistence type="predicted"/>
<reference evidence="4" key="2">
    <citation type="journal article" date="2014" name="ISME J.">
        <title>Microbial stratification in low pH oxic and suboxic macroscopic growths along an acid mine drainage.</title>
        <authorList>
            <person name="Mendez-Garcia C."/>
            <person name="Mesa V."/>
            <person name="Sprenger R.R."/>
            <person name="Richter M."/>
            <person name="Diez M.S."/>
            <person name="Solano J."/>
            <person name="Bargiela R."/>
            <person name="Golyshina O.V."/>
            <person name="Manteca A."/>
            <person name="Ramos J.L."/>
            <person name="Gallego J.R."/>
            <person name="Llorente I."/>
            <person name="Martins Dos Santos V.A."/>
            <person name="Jensen O.N."/>
            <person name="Pelaez A.I."/>
            <person name="Sanchez J."/>
            <person name="Ferrer M."/>
        </authorList>
    </citation>
    <scope>NUCLEOTIDE SEQUENCE</scope>
</reference>
<dbReference type="PANTHER" id="PTHR30258">
    <property type="entry name" value="TYPE II SECRETION SYSTEM PROTEIN GSPE-RELATED"/>
    <property type="match status" value="1"/>
</dbReference>
<dbReference type="GO" id="GO:0015627">
    <property type="term" value="C:type II protein secretion system complex"/>
    <property type="evidence" value="ECO:0007669"/>
    <property type="project" value="TreeGrafter"/>
</dbReference>
<sequence>EPFETRLSVRLRVDGMLREILEPPRALAGTLVSRIKVMARLDIAEKRLPQDGRISLRIAGRPVDVRVSTLPSGYGERVVLRLLDRQAGRLDLGALGVEPATRARFAALIREPHGILLITGPTGSGKTTSLYALLTELNDRKRNILTVEDPIEYFLDGIGQTQVNPKIDLDFARGLRAILRQDPDVVMVGEIRDLETAEIAVQASLTGHLVLSTLHTNTAIGAITRLRDMGVEPYLLATSLIGVAAQRLVRLLCPHCKRRETATPGECAQLGVPATPAPALCHPAGCERCHGSGYIGRSGIYEVSPIDAPLARMIHDGASDADMETYARSRAPGIRDDGLKRVLGGDTSLEELLRVTRASV</sequence>
<keyword evidence="2" id="KW-0067">ATP-binding</keyword>
<organism evidence="4">
    <name type="scientific">mine drainage metagenome</name>
    <dbReference type="NCBI Taxonomy" id="410659"/>
    <lineage>
        <taxon>unclassified sequences</taxon>
        <taxon>metagenomes</taxon>
        <taxon>ecological metagenomes</taxon>
    </lineage>
</organism>
<dbReference type="GO" id="GO:0005524">
    <property type="term" value="F:ATP binding"/>
    <property type="evidence" value="ECO:0007669"/>
    <property type="project" value="UniProtKB-KW"/>
</dbReference>
<comment type="caution">
    <text evidence="4">The sequence shown here is derived from an EMBL/GenBank/DDBJ whole genome shotgun (WGS) entry which is preliminary data.</text>
</comment>
<evidence type="ECO:0000259" key="3">
    <source>
        <dbReference type="PROSITE" id="PS00662"/>
    </source>
</evidence>
<dbReference type="Gene3D" id="3.30.450.90">
    <property type="match status" value="1"/>
</dbReference>
<name>T1CA53_9ZZZZ</name>
<feature type="non-terminal residue" evidence="4">
    <location>
        <position position="1"/>
    </location>
</feature>
<dbReference type="Gene3D" id="3.40.50.300">
    <property type="entry name" value="P-loop containing nucleotide triphosphate hydrolases"/>
    <property type="match status" value="1"/>
</dbReference>
<reference evidence="4" key="1">
    <citation type="submission" date="2013-08" db="EMBL/GenBank/DDBJ databases">
        <authorList>
            <person name="Mendez C."/>
            <person name="Richter M."/>
            <person name="Ferrer M."/>
            <person name="Sanchez J."/>
        </authorList>
    </citation>
    <scope>NUCLEOTIDE SEQUENCE</scope>
</reference>
<feature type="domain" description="Bacterial type II secretion system protein E" evidence="3">
    <location>
        <begin position="179"/>
        <end position="193"/>
    </location>
</feature>
<dbReference type="CDD" id="cd01129">
    <property type="entry name" value="PulE-GspE-like"/>
    <property type="match status" value="1"/>
</dbReference>
<evidence type="ECO:0000256" key="2">
    <source>
        <dbReference type="ARBA" id="ARBA00022840"/>
    </source>
</evidence>
<dbReference type="PANTHER" id="PTHR30258:SF27">
    <property type="entry name" value="BACTERIOPHAGE ADSORPTION PROTEIN B-RELATED"/>
    <property type="match status" value="1"/>
</dbReference>
<evidence type="ECO:0000313" key="4">
    <source>
        <dbReference type="EMBL" id="EQD62404.1"/>
    </source>
</evidence>
<evidence type="ECO:0000256" key="1">
    <source>
        <dbReference type="ARBA" id="ARBA00022741"/>
    </source>
</evidence>
<dbReference type="GO" id="GO:0016887">
    <property type="term" value="F:ATP hydrolysis activity"/>
    <property type="evidence" value="ECO:0007669"/>
    <property type="project" value="TreeGrafter"/>
</dbReference>
<dbReference type="InterPro" id="IPR001482">
    <property type="entry name" value="T2SS/T4SS_dom"/>
</dbReference>
<dbReference type="GO" id="GO:0005886">
    <property type="term" value="C:plasma membrane"/>
    <property type="evidence" value="ECO:0007669"/>
    <property type="project" value="TreeGrafter"/>
</dbReference>
<dbReference type="Pfam" id="PF00437">
    <property type="entry name" value="T2SSE"/>
    <property type="match status" value="1"/>
</dbReference>
<dbReference type="EMBL" id="AUZY01004627">
    <property type="protein sequence ID" value="EQD62404.1"/>
    <property type="molecule type" value="Genomic_DNA"/>
</dbReference>
<dbReference type="GO" id="GO:0015628">
    <property type="term" value="P:protein secretion by the type II secretion system"/>
    <property type="evidence" value="ECO:0007669"/>
    <property type="project" value="TreeGrafter"/>
</dbReference>
<dbReference type="InterPro" id="IPR003593">
    <property type="entry name" value="AAA+_ATPase"/>
</dbReference>